<name>A0ABV0NUV6_9TELE</name>
<accession>A0ABV0NUV6</accession>
<evidence type="ECO:0000313" key="2">
    <source>
        <dbReference type="EMBL" id="MEQ2175203.1"/>
    </source>
</evidence>
<feature type="region of interest" description="Disordered" evidence="1">
    <location>
        <begin position="1"/>
        <end position="21"/>
    </location>
</feature>
<organism evidence="2 3">
    <name type="scientific">Goodea atripinnis</name>
    <dbReference type="NCBI Taxonomy" id="208336"/>
    <lineage>
        <taxon>Eukaryota</taxon>
        <taxon>Metazoa</taxon>
        <taxon>Chordata</taxon>
        <taxon>Craniata</taxon>
        <taxon>Vertebrata</taxon>
        <taxon>Euteleostomi</taxon>
        <taxon>Actinopterygii</taxon>
        <taxon>Neopterygii</taxon>
        <taxon>Teleostei</taxon>
        <taxon>Neoteleostei</taxon>
        <taxon>Acanthomorphata</taxon>
        <taxon>Ovalentaria</taxon>
        <taxon>Atherinomorphae</taxon>
        <taxon>Cyprinodontiformes</taxon>
        <taxon>Goodeidae</taxon>
        <taxon>Goodea</taxon>
    </lineage>
</organism>
<comment type="caution">
    <text evidence="2">The sequence shown here is derived from an EMBL/GenBank/DDBJ whole genome shotgun (WGS) entry which is preliminary data.</text>
</comment>
<reference evidence="2 3" key="1">
    <citation type="submission" date="2021-06" db="EMBL/GenBank/DDBJ databases">
        <authorList>
            <person name="Palmer J.M."/>
        </authorList>
    </citation>
    <scope>NUCLEOTIDE SEQUENCE [LARGE SCALE GENOMIC DNA]</scope>
    <source>
        <strain evidence="2 3">GA_2019</strain>
        <tissue evidence="2">Muscle</tissue>
    </source>
</reference>
<protein>
    <submittedName>
        <fullName evidence="2">Uncharacterized protein</fullName>
    </submittedName>
</protein>
<evidence type="ECO:0000256" key="1">
    <source>
        <dbReference type="SAM" id="MobiDB-lite"/>
    </source>
</evidence>
<sequence length="54" mass="5753">EGWSRHGSPSYASDFGISKNGTSHSAFSTAKTVTYNRSVFCPAWTGGTPLLQTT</sequence>
<evidence type="ECO:0000313" key="3">
    <source>
        <dbReference type="Proteomes" id="UP001476798"/>
    </source>
</evidence>
<gene>
    <name evidence="2" type="ORF">GOODEAATRI_015675</name>
</gene>
<proteinExistence type="predicted"/>
<feature type="non-terminal residue" evidence="2">
    <location>
        <position position="1"/>
    </location>
</feature>
<dbReference type="EMBL" id="JAHRIO010051145">
    <property type="protein sequence ID" value="MEQ2175203.1"/>
    <property type="molecule type" value="Genomic_DNA"/>
</dbReference>
<keyword evidence="3" id="KW-1185">Reference proteome</keyword>
<dbReference type="Proteomes" id="UP001476798">
    <property type="component" value="Unassembled WGS sequence"/>
</dbReference>